<proteinExistence type="predicted"/>
<gene>
    <name evidence="2" type="ORF">MATL_G00116160</name>
</gene>
<evidence type="ECO:0000256" key="1">
    <source>
        <dbReference type="SAM" id="MobiDB-lite"/>
    </source>
</evidence>
<keyword evidence="3" id="KW-1185">Reference proteome</keyword>
<name>A0A9D3T4J4_MEGAT</name>
<reference evidence="2" key="1">
    <citation type="submission" date="2021-01" db="EMBL/GenBank/DDBJ databases">
        <authorList>
            <person name="Zahm M."/>
            <person name="Roques C."/>
            <person name="Cabau C."/>
            <person name="Klopp C."/>
            <person name="Donnadieu C."/>
            <person name="Jouanno E."/>
            <person name="Lampietro C."/>
            <person name="Louis A."/>
            <person name="Herpin A."/>
            <person name="Echchiki A."/>
            <person name="Berthelot C."/>
            <person name="Parey E."/>
            <person name="Roest-Crollius H."/>
            <person name="Braasch I."/>
            <person name="Postlethwait J."/>
            <person name="Bobe J."/>
            <person name="Montfort J."/>
            <person name="Bouchez O."/>
            <person name="Begum T."/>
            <person name="Mejri S."/>
            <person name="Adams A."/>
            <person name="Chen W.-J."/>
            <person name="Guiguen Y."/>
        </authorList>
    </citation>
    <scope>NUCLEOTIDE SEQUENCE</scope>
    <source>
        <strain evidence="2">YG-15Mar2019-1</strain>
        <tissue evidence="2">Brain</tissue>
    </source>
</reference>
<protein>
    <recommendedName>
        <fullName evidence="4">Reverse transcriptase domain-containing protein</fullName>
    </recommendedName>
</protein>
<feature type="compositionally biased region" description="Pro residues" evidence="1">
    <location>
        <begin position="178"/>
        <end position="189"/>
    </location>
</feature>
<accession>A0A9D3T4J4</accession>
<evidence type="ECO:0008006" key="4">
    <source>
        <dbReference type="Google" id="ProtNLM"/>
    </source>
</evidence>
<organism evidence="2 3">
    <name type="scientific">Megalops atlanticus</name>
    <name type="common">Tarpon</name>
    <name type="synonym">Clupea gigantea</name>
    <dbReference type="NCBI Taxonomy" id="7932"/>
    <lineage>
        <taxon>Eukaryota</taxon>
        <taxon>Metazoa</taxon>
        <taxon>Chordata</taxon>
        <taxon>Craniata</taxon>
        <taxon>Vertebrata</taxon>
        <taxon>Euteleostomi</taxon>
        <taxon>Actinopterygii</taxon>
        <taxon>Neopterygii</taxon>
        <taxon>Teleostei</taxon>
        <taxon>Elopiformes</taxon>
        <taxon>Megalopidae</taxon>
        <taxon>Megalops</taxon>
    </lineage>
</organism>
<evidence type="ECO:0000313" key="3">
    <source>
        <dbReference type="Proteomes" id="UP001046870"/>
    </source>
</evidence>
<dbReference type="EMBL" id="JAFDVH010000009">
    <property type="protein sequence ID" value="KAG7470654.1"/>
    <property type="molecule type" value="Genomic_DNA"/>
</dbReference>
<sequence length="213" mass="23104">MIQKFFDSSQPTELQPALSTPFLPPFSSLHPHNLLDPHQSGFRARQSTEMALLAVTEALHTAFNLSSVLILLDLSAAFDTINHQLLIAKLLEVNEKISACLADISKWMASNHLKLNLDKTDLLAFSGALRLSVLLLRVFQLLCGSSCADWLPAGGWAHVVRLYAGTVRETLALLRARPPAPAPTTPPKNPGISGRGQEVPEDRSAVSSPQTPT</sequence>
<dbReference type="Proteomes" id="UP001046870">
    <property type="component" value="Chromosome 9"/>
</dbReference>
<comment type="caution">
    <text evidence="2">The sequence shown here is derived from an EMBL/GenBank/DDBJ whole genome shotgun (WGS) entry which is preliminary data.</text>
</comment>
<dbReference type="AlphaFoldDB" id="A0A9D3T4J4"/>
<dbReference type="PANTHER" id="PTHR33332">
    <property type="entry name" value="REVERSE TRANSCRIPTASE DOMAIN-CONTAINING PROTEIN"/>
    <property type="match status" value="1"/>
</dbReference>
<feature type="region of interest" description="Disordered" evidence="1">
    <location>
        <begin position="175"/>
        <end position="213"/>
    </location>
</feature>
<evidence type="ECO:0000313" key="2">
    <source>
        <dbReference type="EMBL" id="KAG7470654.1"/>
    </source>
</evidence>
<dbReference type="OrthoDB" id="419189at2759"/>